<dbReference type="InterPro" id="IPR005199">
    <property type="entry name" value="Glyco_hydro_79"/>
</dbReference>
<proteinExistence type="inferred from homology"/>
<dbReference type="SUPFAM" id="SSF51445">
    <property type="entry name" value="(Trans)glycosidases"/>
    <property type="match status" value="1"/>
</dbReference>
<organism evidence="2 3">
    <name type="scientific">Elysia crispata</name>
    <name type="common">lettuce slug</name>
    <dbReference type="NCBI Taxonomy" id="231223"/>
    <lineage>
        <taxon>Eukaryota</taxon>
        <taxon>Metazoa</taxon>
        <taxon>Spiralia</taxon>
        <taxon>Lophotrochozoa</taxon>
        <taxon>Mollusca</taxon>
        <taxon>Gastropoda</taxon>
        <taxon>Heterobranchia</taxon>
        <taxon>Euthyneura</taxon>
        <taxon>Panpulmonata</taxon>
        <taxon>Sacoglossa</taxon>
        <taxon>Placobranchoidea</taxon>
        <taxon>Plakobranchidae</taxon>
        <taxon>Elysia</taxon>
    </lineage>
</organism>
<evidence type="ECO:0008006" key="4">
    <source>
        <dbReference type="Google" id="ProtNLM"/>
    </source>
</evidence>
<dbReference type="GO" id="GO:0005615">
    <property type="term" value="C:extracellular space"/>
    <property type="evidence" value="ECO:0007669"/>
    <property type="project" value="TreeGrafter"/>
</dbReference>
<accession>A0AAE1B2B6</accession>
<sequence>MVLFVKKLDTASIGQLNDLKYIDYEGKKFFKNQQIAINVSKALQITTDHFLSITIDSGIIQRHWQGFDFSSKKLQNIAAALSPIYIRFGGTTADFLHFDPHGAKSALSGRWSQEKYYKEQTFDSGFFNLPFLMDHTNFTMSGAQWDNMTVFCDRVGWDIMFDFNLFYWKNGYWDPTNADLLLKYSAARGVKIAAFQLGNEPNAYKQNFNFSIESDVLVKDFRLLKHVLSSYPEYDSSPLYGPDITNLNEHGSSGTYLRGFLKAGGCDAVTEISLHHYYTSGKTATTEDFINPKLLDSLRWFLTLAHNFTSEECTFYKPIRLTETSSCYGGGAKDLSDAYVAGFMWLDKLGLSAKYRGTHVFRQSFYGGNYALIDDKLNPNPDYFLSVLYKRLVVGPVFDVITSGPTVRLYAHCVRKGFYNYPDGALVIYYLNLEDKPVTLSSDQYFNAGSIDLFLLTPGDSMGLKSRLVKLNGKTLTIQGSELPPMPPRSHVGDVTVTAHSFGFMVIPAADVQLCKVYHRSGVPV</sequence>
<comment type="caution">
    <text evidence="2">The sequence shown here is derived from an EMBL/GenBank/DDBJ whole genome shotgun (WGS) entry which is preliminary data.</text>
</comment>
<protein>
    <recommendedName>
        <fullName evidence="4">Beta-glucuronidase</fullName>
    </recommendedName>
</protein>
<name>A0AAE1B2B6_9GAST</name>
<comment type="similarity">
    <text evidence="1">Belongs to the glycosyl hydrolase 79 family.</text>
</comment>
<dbReference type="GO" id="GO:0031012">
    <property type="term" value="C:extracellular matrix"/>
    <property type="evidence" value="ECO:0007669"/>
    <property type="project" value="TreeGrafter"/>
</dbReference>
<evidence type="ECO:0000313" key="3">
    <source>
        <dbReference type="Proteomes" id="UP001283361"/>
    </source>
</evidence>
<gene>
    <name evidence="2" type="ORF">RRG08_031562</name>
</gene>
<dbReference type="GO" id="GO:0016798">
    <property type="term" value="F:hydrolase activity, acting on glycosyl bonds"/>
    <property type="evidence" value="ECO:0007669"/>
    <property type="project" value="InterPro"/>
</dbReference>
<dbReference type="Gene3D" id="3.20.20.80">
    <property type="entry name" value="Glycosidases"/>
    <property type="match status" value="1"/>
</dbReference>
<dbReference type="EMBL" id="JAWDGP010000665">
    <property type="protein sequence ID" value="KAK3798549.1"/>
    <property type="molecule type" value="Genomic_DNA"/>
</dbReference>
<dbReference type="Pfam" id="PF03662">
    <property type="entry name" value="Glyco_hydro_79n"/>
    <property type="match status" value="1"/>
</dbReference>
<dbReference type="Proteomes" id="UP001283361">
    <property type="component" value="Unassembled WGS sequence"/>
</dbReference>
<dbReference type="PANTHER" id="PTHR46145:SF4">
    <property type="entry name" value="HEPARANASE"/>
    <property type="match status" value="1"/>
</dbReference>
<dbReference type="PANTHER" id="PTHR46145">
    <property type="entry name" value="HEPARANASE"/>
    <property type="match status" value="1"/>
</dbReference>
<reference evidence="2" key="1">
    <citation type="journal article" date="2023" name="G3 (Bethesda)">
        <title>A reference genome for the long-term kleptoplast-retaining sea slug Elysia crispata morphotype clarki.</title>
        <authorList>
            <person name="Eastman K.E."/>
            <person name="Pendleton A.L."/>
            <person name="Shaikh M.A."/>
            <person name="Suttiyut T."/>
            <person name="Ogas R."/>
            <person name="Tomko P."/>
            <person name="Gavelis G."/>
            <person name="Widhalm J.R."/>
            <person name="Wisecaver J.H."/>
        </authorList>
    </citation>
    <scope>NUCLEOTIDE SEQUENCE</scope>
    <source>
        <strain evidence="2">ECLA1</strain>
    </source>
</reference>
<keyword evidence="3" id="KW-1185">Reference proteome</keyword>
<dbReference type="GO" id="GO:0016020">
    <property type="term" value="C:membrane"/>
    <property type="evidence" value="ECO:0007669"/>
    <property type="project" value="InterPro"/>
</dbReference>
<dbReference type="AlphaFoldDB" id="A0AAE1B2B6"/>
<evidence type="ECO:0000256" key="1">
    <source>
        <dbReference type="ARBA" id="ARBA00009800"/>
    </source>
</evidence>
<dbReference type="InterPro" id="IPR017853">
    <property type="entry name" value="GH"/>
</dbReference>
<evidence type="ECO:0000313" key="2">
    <source>
        <dbReference type="EMBL" id="KAK3798549.1"/>
    </source>
</evidence>